<dbReference type="EC" id="3.4.21.89" evidence="8"/>
<evidence type="ECO:0000256" key="1">
    <source>
        <dbReference type="ARBA" id="ARBA00004370"/>
    </source>
</evidence>
<keyword evidence="4 6" id="KW-0472">Membrane</keyword>
<dbReference type="RefSeq" id="WP_114447529.1">
    <property type="nucleotide sequence ID" value="NZ_QPHM01000001.1"/>
</dbReference>
<dbReference type="InterPro" id="IPR036286">
    <property type="entry name" value="LexA/Signal_pep-like_sf"/>
</dbReference>
<keyword evidence="3 6" id="KW-1133">Transmembrane helix</keyword>
<dbReference type="Pfam" id="PF10502">
    <property type="entry name" value="Peptidase_S26"/>
    <property type="match status" value="1"/>
</dbReference>
<dbReference type="GO" id="GO:0006465">
    <property type="term" value="P:signal peptide processing"/>
    <property type="evidence" value="ECO:0007669"/>
    <property type="project" value="InterPro"/>
</dbReference>
<dbReference type="NCBIfam" id="TIGR02228">
    <property type="entry name" value="sigpep_I_arch"/>
    <property type="match status" value="1"/>
</dbReference>
<comment type="caution">
    <text evidence="8">The sequence shown here is derived from an EMBL/GenBank/DDBJ whole genome shotgun (WGS) entry which is preliminary data.</text>
</comment>
<dbReference type="PANTHER" id="PTHR10806">
    <property type="entry name" value="SIGNAL PEPTIDASE COMPLEX CATALYTIC SUBUNIT SEC11"/>
    <property type="match status" value="1"/>
</dbReference>
<evidence type="ECO:0000256" key="3">
    <source>
        <dbReference type="ARBA" id="ARBA00022989"/>
    </source>
</evidence>
<feature type="transmembrane region" description="Helical" evidence="6">
    <location>
        <begin position="246"/>
        <end position="268"/>
    </location>
</feature>
<dbReference type="Proteomes" id="UP000252189">
    <property type="component" value="Unassembled WGS sequence"/>
</dbReference>
<evidence type="ECO:0000256" key="6">
    <source>
        <dbReference type="SAM" id="Phobius"/>
    </source>
</evidence>
<evidence type="ECO:0000259" key="7">
    <source>
        <dbReference type="Pfam" id="PF10502"/>
    </source>
</evidence>
<evidence type="ECO:0000313" key="9">
    <source>
        <dbReference type="Proteomes" id="UP000252189"/>
    </source>
</evidence>
<accession>A0A368N8S0</accession>
<feature type="transmembrane region" description="Helical" evidence="6">
    <location>
        <begin position="221"/>
        <end position="240"/>
    </location>
</feature>
<reference evidence="8 9" key="1">
    <citation type="submission" date="2018-07" db="EMBL/GenBank/DDBJ databases">
        <title>Genome sequences of Haloplanus salinus JCM 18368T.</title>
        <authorList>
            <person name="Kim Y.B."/>
            <person name="Roh S.W."/>
        </authorList>
    </citation>
    <scope>NUCLEOTIDE SEQUENCE [LARGE SCALE GENOMIC DNA]</scope>
    <source>
        <strain evidence="8 9">JCM 18368</strain>
    </source>
</reference>
<dbReference type="EMBL" id="QPHM01000001">
    <property type="protein sequence ID" value="RCU45975.1"/>
    <property type="molecule type" value="Genomic_DNA"/>
</dbReference>
<dbReference type="SUPFAM" id="SSF51306">
    <property type="entry name" value="LexA/Signal peptidase"/>
    <property type="match status" value="1"/>
</dbReference>
<dbReference type="GO" id="GO:0016020">
    <property type="term" value="C:membrane"/>
    <property type="evidence" value="ECO:0007669"/>
    <property type="project" value="UniProtKB-SubCell"/>
</dbReference>
<dbReference type="InterPro" id="IPR001733">
    <property type="entry name" value="Peptidase_S26B"/>
</dbReference>
<gene>
    <name evidence="8" type="ORF">DU504_00835</name>
</gene>
<comment type="subcellular location">
    <subcellularLocation>
        <location evidence="1">Membrane</location>
    </subcellularLocation>
</comment>
<feature type="transmembrane region" description="Helical" evidence="6">
    <location>
        <begin position="137"/>
        <end position="164"/>
    </location>
</feature>
<dbReference type="CDD" id="cd06530">
    <property type="entry name" value="S26_SPase_I"/>
    <property type="match status" value="1"/>
</dbReference>
<proteinExistence type="predicted"/>
<dbReference type="Gene3D" id="2.10.109.10">
    <property type="entry name" value="Umud Fragment, subunit A"/>
    <property type="match status" value="1"/>
</dbReference>
<sequence>MNHTIRQTLRPPTAGRAVLVVVLLALIAPFVVYAVPATVGAEASYVVLTASMTPAIAPGDVVIVDSVPARDVAVGDVIVFEQRTGDAVPITHRVVDVERSADAPPAFQTKGDANEDADLSPVTPDRLIGRVVFSIPLIGYVIQFVGTPAGFVALVVLPLGLLVVSEVADLLRAGRAEPAAASDVDVASDATVAEADTTADVGAATTTAAAPDEVVFTPADLTLSSVVLGAFTAYAGYVAFGTPTAVSVTLVIAAGALFALTVALRLFAPFDAATAADQLAAAPAVRIDGGRPAGPSVDVASPADLSAIATTLGRPLLRDDSDRYVVFDGVVTYACDAPARPDDVDAEVAAIERHLGPTTDPESAARTGAESLTSTPAESGGTR</sequence>
<keyword evidence="2 6" id="KW-0812">Transmembrane</keyword>
<feature type="domain" description="Peptidase S26" evidence="7">
    <location>
        <begin position="25"/>
        <end position="95"/>
    </location>
</feature>
<dbReference type="OrthoDB" id="4822at2157"/>
<dbReference type="GO" id="GO:0004252">
    <property type="term" value="F:serine-type endopeptidase activity"/>
    <property type="evidence" value="ECO:0007669"/>
    <property type="project" value="InterPro"/>
</dbReference>
<keyword evidence="9" id="KW-1185">Reference proteome</keyword>
<evidence type="ECO:0000256" key="2">
    <source>
        <dbReference type="ARBA" id="ARBA00022692"/>
    </source>
</evidence>
<feature type="region of interest" description="Disordered" evidence="5">
    <location>
        <begin position="352"/>
        <end position="383"/>
    </location>
</feature>
<dbReference type="InterPro" id="IPR019533">
    <property type="entry name" value="Peptidase_S26"/>
</dbReference>
<dbReference type="AlphaFoldDB" id="A0A368N8S0"/>
<keyword evidence="8" id="KW-0378">Hydrolase</keyword>
<name>A0A368N8S0_9EURY</name>
<evidence type="ECO:0000256" key="5">
    <source>
        <dbReference type="SAM" id="MobiDB-lite"/>
    </source>
</evidence>
<dbReference type="GO" id="GO:0009003">
    <property type="term" value="F:signal peptidase activity"/>
    <property type="evidence" value="ECO:0007669"/>
    <property type="project" value="UniProtKB-EC"/>
</dbReference>
<evidence type="ECO:0000313" key="8">
    <source>
        <dbReference type="EMBL" id="RCU45975.1"/>
    </source>
</evidence>
<evidence type="ECO:0000256" key="4">
    <source>
        <dbReference type="ARBA" id="ARBA00023136"/>
    </source>
</evidence>
<organism evidence="8 9">
    <name type="scientific">Haloplanus salinus</name>
    <dbReference type="NCBI Taxonomy" id="1126245"/>
    <lineage>
        <taxon>Archaea</taxon>
        <taxon>Methanobacteriati</taxon>
        <taxon>Methanobacteriota</taxon>
        <taxon>Stenosarchaea group</taxon>
        <taxon>Halobacteria</taxon>
        <taxon>Halobacteriales</taxon>
        <taxon>Haloferacaceae</taxon>
        <taxon>Haloplanus</taxon>
    </lineage>
</organism>
<dbReference type="PANTHER" id="PTHR10806:SF6">
    <property type="entry name" value="SIGNAL PEPTIDASE COMPLEX CATALYTIC SUBUNIT SEC11"/>
    <property type="match status" value="1"/>
</dbReference>
<protein>
    <submittedName>
        <fullName evidence="8">Signal peptidase I</fullName>
        <ecNumber evidence="8">3.4.21.89</ecNumber>
    </submittedName>
</protein>